<evidence type="ECO:0000313" key="3">
    <source>
        <dbReference type="Proteomes" id="UP000215914"/>
    </source>
</evidence>
<reference evidence="2" key="1">
    <citation type="journal article" date="2017" name="Nature">
        <title>The sunflower genome provides insights into oil metabolism, flowering and Asterid evolution.</title>
        <authorList>
            <person name="Badouin H."/>
            <person name="Gouzy J."/>
            <person name="Grassa C.J."/>
            <person name="Murat F."/>
            <person name="Staton S.E."/>
            <person name="Cottret L."/>
            <person name="Lelandais-Briere C."/>
            <person name="Owens G.L."/>
            <person name="Carrere S."/>
            <person name="Mayjonade B."/>
            <person name="Legrand L."/>
            <person name="Gill N."/>
            <person name="Kane N.C."/>
            <person name="Bowers J.E."/>
            <person name="Hubner S."/>
            <person name="Bellec A."/>
            <person name="Berard A."/>
            <person name="Berges H."/>
            <person name="Blanchet N."/>
            <person name="Boniface M.C."/>
            <person name="Brunel D."/>
            <person name="Catrice O."/>
            <person name="Chaidir N."/>
            <person name="Claudel C."/>
            <person name="Donnadieu C."/>
            <person name="Faraut T."/>
            <person name="Fievet G."/>
            <person name="Helmstetter N."/>
            <person name="King M."/>
            <person name="Knapp S.J."/>
            <person name="Lai Z."/>
            <person name="Le Paslier M.C."/>
            <person name="Lippi Y."/>
            <person name="Lorenzon L."/>
            <person name="Mandel J.R."/>
            <person name="Marage G."/>
            <person name="Marchand G."/>
            <person name="Marquand E."/>
            <person name="Bret-Mestries E."/>
            <person name="Morien E."/>
            <person name="Nambeesan S."/>
            <person name="Nguyen T."/>
            <person name="Pegot-Espagnet P."/>
            <person name="Pouilly N."/>
            <person name="Raftis F."/>
            <person name="Sallet E."/>
            <person name="Schiex T."/>
            <person name="Thomas J."/>
            <person name="Vandecasteele C."/>
            <person name="Vares D."/>
            <person name="Vear F."/>
            <person name="Vautrin S."/>
            <person name="Crespi M."/>
            <person name="Mangin B."/>
            <person name="Burke J.M."/>
            <person name="Salse J."/>
            <person name="Munos S."/>
            <person name="Vincourt P."/>
            <person name="Rieseberg L.H."/>
            <person name="Langlade N.B."/>
        </authorList>
    </citation>
    <scope>NUCLEOTIDE SEQUENCE</scope>
    <source>
        <tissue evidence="2">Leaves</tissue>
    </source>
</reference>
<evidence type="ECO:0000256" key="1">
    <source>
        <dbReference type="SAM" id="MobiDB-lite"/>
    </source>
</evidence>
<keyword evidence="3" id="KW-1185">Reference proteome</keyword>
<comment type="caution">
    <text evidence="2">The sequence shown here is derived from an EMBL/GenBank/DDBJ whole genome shotgun (WGS) entry which is preliminary data.</text>
</comment>
<organism evidence="2 3">
    <name type="scientific">Helianthus annuus</name>
    <name type="common">Common sunflower</name>
    <dbReference type="NCBI Taxonomy" id="4232"/>
    <lineage>
        <taxon>Eukaryota</taxon>
        <taxon>Viridiplantae</taxon>
        <taxon>Streptophyta</taxon>
        <taxon>Embryophyta</taxon>
        <taxon>Tracheophyta</taxon>
        <taxon>Spermatophyta</taxon>
        <taxon>Magnoliopsida</taxon>
        <taxon>eudicotyledons</taxon>
        <taxon>Gunneridae</taxon>
        <taxon>Pentapetalae</taxon>
        <taxon>asterids</taxon>
        <taxon>campanulids</taxon>
        <taxon>Asterales</taxon>
        <taxon>Asteraceae</taxon>
        <taxon>Asteroideae</taxon>
        <taxon>Heliantheae alliance</taxon>
        <taxon>Heliantheae</taxon>
        <taxon>Helianthus</taxon>
    </lineage>
</organism>
<feature type="region of interest" description="Disordered" evidence="1">
    <location>
        <begin position="1"/>
        <end position="20"/>
    </location>
</feature>
<dbReference type="Proteomes" id="UP000215914">
    <property type="component" value="Unassembled WGS sequence"/>
</dbReference>
<protein>
    <submittedName>
        <fullName evidence="2">Uncharacterized protein</fullName>
    </submittedName>
</protein>
<reference evidence="2" key="2">
    <citation type="submission" date="2020-06" db="EMBL/GenBank/DDBJ databases">
        <title>Helianthus annuus Genome sequencing and assembly Release 2.</title>
        <authorList>
            <person name="Gouzy J."/>
            <person name="Langlade N."/>
            <person name="Munos S."/>
        </authorList>
    </citation>
    <scope>NUCLEOTIDE SEQUENCE</scope>
    <source>
        <tissue evidence="2">Leaves</tissue>
    </source>
</reference>
<accession>A0A9K3NBQ7</accession>
<gene>
    <name evidence="2" type="ORF">HanXRQr2_Chr08g0327051</name>
</gene>
<dbReference type="AlphaFoldDB" id="A0A9K3NBQ7"/>
<evidence type="ECO:0000313" key="2">
    <source>
        <dbReference type="EMBL" id="KAF5794344.1"/>
    </source>
</evidence>
<proteinExistence type="predicted"/>
<name>A0A9K3NBQ7_HELAN</name>
<feature type="compositionally biased region" description="Polar residues" evidence="1">
    <location>
        <begin position="7"/>
        <end position="20"/>
    </location>
</feature>
<dbReference type="Gramene" id="mRNA:HanXRQr2_Chr08g0327051">
    <property type="protein sequence ID" value="CDS:HanXRQr2_Chr08g0327051.1"/>
    <property type="gene ID" value="HanXRQr2_Chr08g0327051"/>
</dbReference>
<sequence length="99" mass="10951">MKYIKPTKSNGTSLTSSFGSLATQSRELPLPYSTPDKTIHIIKSKLQVLSFMFTSNFRRCPLGQNLTGGVLYVSKSCTFCPLGQTQLDFFVKSGHVHCT</sequence>
<dbReference type="EMBL" id="MNCJ02000323">
    <property type="protein sequence ID" value="KAF5794344.1"/>
    <property type="molecule type" value="Genomic_DNA"/>
</dbReference>